<sequence length="70" mass="7024">MPGAADDLLAEARLQAFAARRTFDPSRGSARGWLFGGPQRTVPAPAAGGTERGRTGTGGHRPLAGGGPAP</sequence>
<dbReference type="EMBL" id="CP120992">
    <property type="protein sequence ID" value="WLQ39961.1"/>
    <property type="molecule type" value="Genomic_DNA"/>
</dbReference>
<evidence type="ECO:0000256" key="1">
    <source>
        <dbReference type="SAM" id="MobiDB-lite"/>
    </source>
</evidence>
<evidence type="ECO:0000259" key="2">
    <source>
        <dbReference type="Pfam" id="PF04542"/>
    </source>
</evidence>
<dbReference type="Pfam" id="PF04542">
    <property type="entry name" value="Sigma70_r2"/>
    <property type="match status" value="1"/>
</dbReference>
<feature type="region of interest" description="Disordered" evidence="1">
    <location>
        <begin position="24"/>
        <end position="70"/>
    </location>
</feature>
<dbReference type="InterPro" id="IPR007627">
    <property type="entry name" value="RNA_pol_sigma70_r2"/>
</dbReference>
<reference evidence="3 4" key="1">
    <citation type="submission" date="2023-03" db="EMBL/GenBank/DDBJ databases">
        <title>Isolation and description of six Streptomyces strains from soil environments, able to metabolize different microbial glucans.</title>
        <authorList>
            <person name="Widen T."/>
            <person name="Larsbrink J."/>
        </authorList>
    </citation>
    <scope>NUCLEOTIDE SEQUENCE [LARGE SCALE GENOMIC DNA]</scope>
    <source>
        <strain evidence="3 4">Mut2</strain>
    </source>
</reference>
<dbReference type="Gene3D" id="1.10.1740.10">
    <property type="match status" value="1"/>
</dbReference>
<dbReference type="Proteomes" id="UP001229952">
    <property type="component" value="Chromosome"/>
</dbReference>
<accession>A0ABY9I2U3</accession>
<dbReference type="RefSeq" id="WP_306086466.1">
    <property type="nucleotide sequence ID" value="NZ_CP120992.1"/>
</dbReference>
<keyword evidence="4" id="KW-1185">Reference proteome</keyword>
<evidence type="ECO:0000313" key="3">
    <source>
        <dbReference type="EMBL" id="WLQ39961.1"/>
    </source>
</evidence>
<feature type="compositionally biased region" description="Gly residues" evidence="1">
    <location>
        <begin position="55"/>
        <end position="70"/>
    </location>
</feature>
<proteinExistence type="predicted"/>
<organism evidence="3 4">
    <name type="scientific">Streptomyces laculatispora</name>
    <dbReference type="NCBI Taxonomy" id="887464"/>
    <lineage>
        <taxon>Bacteria</taxon>
        <taxon>Bacillati</taxon>
        <taxon>Actinomycetota</taxon>
        <taxon>Actinomycetes</taxon>
        <taxon>Kitasatosporales</taxon>
        <taxon>Streptomycetaceae</taxon>
        <taxon>Streptomyces</taxon>
    </lineage>
</organism>
<protein>
    <submittedName>
        <fullName evidence="3">Sigma factor</fullName>
    </submittedName>
</protein>
<feature type="domain" description="RNA polymerase sigma-70 region 2" evidence="2">
    <location>
        <begin position="4"/>
        <end position="35"/>
    </location>
</feature>
<gene>
    <name evidence="3" type="ORF">P8A22_08050</name>
</gene>
<name>A0ABY9I2U3_9ACTN</name>
<evidence type="ECO:0000313" key="4">
    <source>
        <dbReference type="Proteomes" id="UP001229952"/>
    </source>
</evidence>